<dbReference type="GO" id="GO:0006355">
    <property type="term" value="P:regulation of DNA-templated transcription"/>
    <property type="evidence" value="ECO:0007669"/>
    <property type="project" value="InterPro"/>
</dbReference>
<sequence>MRRRRLGVKKPGRRGRKRRWEPPAQVPVTFDDVVISFSREEWTLLADWQKELYRDVMTENYANLVFLGRADAKPEIVSKLEQGEDLYAEEQWDSEETEIPPRAKLGE</sequence>
<evidence type="ECO:0000313" key="4">
    <source>
        <dbReference type="Proteomes" id="UP000694392"/>
    </source>
</evidence>
<evidence type="ECO:0000313" key="3">
    <source>
        <dbReference type="Ensembl" id="ENSSPUP00000007716.1"/>
    </source>
</evidence>
<dbReference type="Proteomes" id="UP000694392">
    <property type="component" value="Unplaced"/>
</dbReference>
<dbReference type="GeneTree" id="ENSGT01150000286941"/>
<feature type="domain" description="KRAB" evidence="2">
    <location>
        <begin position="28"/>
        <end position="99"/>
    </location>
</feature>
<dbReference type="SMART" id="SM00349">
    <property type="entry name" value="KRAB"/>
    <property type="match status" value="1"/>
</dbReference>
<dbReference type="PANTHER" id="PTHR23232">
    <property type="entry name" value="KRAB DOMAIN C2H2 ZINC FINGER"/>
    <property type="match status" value="1"/>
</dbReference>
<dbReference type="PROSITE" id="PS50805">
    <property type="entry name" value="KRAB"/>
    <property type="match status" value="1"/>
</dbReference>
<accession>A0A8D0GJA4</accession>
<dbReference type="PANTHER" id="PTHR23232:SF118">
    <property type="entry name" value="ZINC FINGER PROTEIN 746"/>
    <property type="match status" value="1"/>
</dbReference>
<dbReference type="InterPro" id="IPR050169">
    <property type="entry name" value="Krueppel_C2H2_ZnF"/>
</dbReference>
<reference evidence="3" key="2">
    <citation type="submission" date="2025-09" db="UniProtKB">
        <authorList>
            <consortium name="Ensembl"/>
        </authorList>
    </citation>
    <scope>IDENTIFICATION</scope>
</reference>
<proteinExistence type="predicted"/>
<dbReference type="Ensembl" id="ENSSPUT00000008219.1">
    <property type="protein sequence ID" value="ENSSPUP00000007716.1"/>
    <property type="gene ID" value="ENSSPUG00000005973.1"/>
</dbReference>
<dbReference type="InterPro" id="IPR001909">
    <property type="entry name" value="KRAB"/>
</dbReference>
<dbReference type="AlphaFoldDB" id="A0A8D0GJA4"/>
<feature type="region of interest" description="Disordered" evidence="1">
    <location>
        <begin position="1"/>
        <end position="21"/>
    </location>
</feature>
<feature type="compositionally biased region" description="Basic residues" evidence="1">
    <location>
        <begin position="1"/>
        <end position="19"/>
    </location>
</feature>
<dbReference type="OMA" id="MTENYAN"/>
<reference evidence="3" key="1">
    <citation type="submission" date="2025-08" db="UniProtKB">
        <authorList>
            <consortium name="Ensembl"/>
        </authorList>
    </citation>
    <scope>IDENTIFICATION</scope>
</reference>
<dbReference type="InterPro" id="IPR036051">
    <property type="entry name" value="KRAB_dom_sf"/>
</dbReference>
<keyword evidence="4" id="KW-1185">Reference proteome</keyword>
<dbReference type="SUPFAM" id="SSF109640">
    <property type="entry name" value="KRAB domain (Kruppel-associated box)"/>
    <property type="match status" value="1"/>
</dbReference>
<evidence type="ECO:0000256" key="1">
    <source>
        <dbReference type="SAM" id="MobiDB-lite"/>
    </source>
</evidence>
<organism evidence="3 4">
    <name type="scientific">Sphenodon punctatus</name>
    <name type="common">Tuatara</name>
    <name type="synonym">Hatteria punctata</name>
    <dbReference type="NCBI Taxonomy" id="8508"/>
    <lineage>
        <taxon>Eukaryota</taxon>
        <taxon>Metazoa</taxon>
        <taxon>Chordata</taxon>
        <taxon>Craniata</taxon>
        <taxon>Vertebrata</taxon>
        <taxon>Euteleostomi</taxon>
        <taxon>Lepidosauria</taxon>
        <taxon>Sphenodontia</taxon>
        <taxon>Sphenodontidae</taxon>
        <taxon>Sphenodon</taxon>
    </lineage>
</organism>
<dbReference type="CDD" id="cd07765">
    <property type="entry name" value="KRAB_A-box"/>
    <property type="match status" value="1"/>
</dbReference>
<protein>
    <recommendedName>
        <fullName evidence="2">KRAB domain-containing protein</fullName>
    </recommendedName>
</protein>
<name>A0A8D0GJA4_SPHPU</name>
<dbReference type="Pfam" id="PF01352">
    <property type="entry name" value="KRAB"/>
    <property type="match status" value="1"/>
</dbReference>
<evidence type="ECO:0000259" key="2">
    <source>
        <dbReference type="PROSITE" id="PS50805"/>
    </source>
</evidence>
<dbReference type="Gene3D" id="6.10.140.140">
    <property type="match status" value="1"/>
</dbReference>